<protein>
    <submittedName>
        <fullName evidence="1">Uncharacterized protein</fullName>
    </submittedName>
</protein>
<keyword evidence="2" id="KW-1185">Reference proteome</keyword>
<reference evidence="1 2" key="1">
    <citation type="journal article" date="2024" name="Genome Biol. Evol.">
        <title>Chromosome-level genome assembly of the viviparous eelpout Zoarces viviparus.</title>
        <authorList>
            <person name="Fuhrmann N."/>
            <person name="Brasseur M.V."/>
            <person name="Bakowski C.E."/>
            <person name="Podsiadlowski L."/>
            <person name="Prost S."/>
            <person name="Krehenwinkel H."/>
            <person name="Mayer C."/>
        </authorList>
    </citation>
    <scope>NUCLEOTIDE SEQUENCE [LARGE SCALE GENOMIC DNA]</scope>
    <source>
        <strain evidence="1">NO-MEL_2022_Ind0_liver</strain>
    </source>
</reference>
<dbReference type="AlphaFoldDB" id="A0AAW1EB66"/>
<dbReference type="Proteomes" id="UP001488805">
    <property type="component" value="Unassembled WGS sequence"/>
</dbReference>
<dbReference type="EMBL" id="JBCEZU010000434">
    <property type="protein sequence ID" value="KAK9519919.1"/>
    <property type="molecule type" value="Genomic_DNA"/>
</dbReference>
<gene>
    <name evidence="1" type="ORF">VZT92_022618</name>
</gene>
<accession>A0AAW1EB66</accession>
<sequence>MSQAGRPLGFHVPWRVAGVSKEVFCFQQNLGYFPALASSPLAWLVYKEGLAVNPLLSLLWRNSSDKEEMSQGPAARPQRTAG</sequence>
<organism evidence="1 2">
    <name type="scientific">Zoarces viviparus</name>
    <name type="common">Viviparous eelpout</name>
    <name type="synonym">Blennius viviparus</name>
    <dbReference type="NCBI Taxonomy" id="48416"/>
    <lineage>
        <taxon>Eukaryota</taxon>
        <taxon>Metazoa</taxon>
        <taxon>Chordata</taxon>
        <taxon>Craniata</taxon>
        <taxon>Vertebrata</taxon>
        <taxon>Euteleostomi</taxon>
        <taxon>Actinopterygii</taxon>
        <taxon>Neopterygii</taxon>
        <taxon>Teleostei</taxon>
        <taxon>Neoteleostei</taxon>
        <taxon>Acanthomorphata</taxon>
        <taxon>Eupercaria</taxon>
        <taxon>Perciformes</taxon>
        <taxon>Cottioidei</taxon>
        <taxon>Zoarcales</taxon>
        <taxon>Zoarcidae</taxon>
        <taxon>Zoarcinae</taxon>
        <taxon>Zoarces</taxon>
    </lineage>
</organism>
<name>A0AAW1EB66_ZOAVI</name>
<proteinExistence type="predicted"/>
<evidence type="ECO:0000313" key="2">
    <source>
        <dbReference type="Proteomes" id="UP001488805"/>
    </source>
</evidence>
<comment type="caution">
    <text evidence="1">The sequence shown here is derived from an EMBL/GenBank/DDBJ whole genome shotgun (WGS) entry which is preliminary data.</text>
</comment>
<evidence type="ECO:0000313" key="1">
    <source>
        <dbReference type="EMBL" id="KAK9519919.1"/>
    </source>
</evidence>